<evidence type="ECO:0000313" key="2">
    <source>
        <dbReference type="EMBL" id="KAJ7686036.1"/>
    </source>
</evidence>
<protein>
    <submittedName>
        <fullName evidence="2">Uncharacterized protein</fullName>
    </submittedName>
</protein>
<name>A0AAD7D900_MYCRO</name>
<keyword evidence="1" id="KW-0812">Transmembrane</keyword>
<keyword evidence="1" id="KW-0472">Membrane</keyword>
<reference evidence="2" key="1">
    <citation type="submission" date="2023-03" db="EMBL/GenBank/DDBJ databases">
        <title>Massive genome expansion in bonnet fungi (Mycena s.s.) driven by repeated elements and novel gene families across ecological guilds.</title>
        <authorList>
            <consortium name="Lawrence Berkeley National Laboratory"/>
            <person name="Harder C.B."/>
            <person name="Miyauchi S."/>
            <person name="Viragh M."/>
            <person name="Kuo A."/>
            <person name="Thoen E."/>
            <person name="Andreopoulos B."/>
            <person name="Lu D."/>
            <person name="Skrede I."/>
            <person name="Drula E."/>
            <person name="Henrissat B."/>
            <person name="Morin E."/>
            <person name="Kohler A."/>
            <person name="Barry K."/>
            <person name="LaButti K."/>
            <person name="Morin E."/>
            <person name="Salamov A."/>
            <person name="Lipzen A."/>
            <person name="Mereny Z."/>
            <person name="Hegedus B."/>
            <person name="Baldrian P."/>
            <person name="Stursova M."/>
            <person name="Weitz H."/>
            <person name="Taylor A."/>
            <person name="Grigoriev I.V."/>
            <person name="Nagy L.G."/>
            <person name="Martin F."/>
            <person name="Kauserud H."/>
        </authorList>
    </citation>
    <scope>NUCLEOTIDE SEQUENCE</scope>
    <source>
        <strain evidence="2">CBHHK067</strain>
    </source>
</reference>
<gene>
    <name evidence="2" type="ORF">B0H17DRAFT_14882</name>
</gene>
<sequence length="75" mass="8092">MRAEVALPSSGWLPIQISVLVAVFLTAVFGVPFNCPSTIHVPRRPPIQSTLHELNMLSNFSSRLAGRGTSRTASC</sequence>
<dbReference type="AlphaFoldDB" id="A0AAD7D900"/>
<keyword evidence="1" id="KW-1133">Transmembrane helix</keyword>
<feature type="transmembrane region" description="Helical" evidence="1">
    <location>
        <begin position="12"/>
        <end position="35"/>
    </location>
</feature>
<proteinExistence type="predicted"/>
<evidence type="ECO:0000313" key="3">
    <source>
        <dbReference type="Proteomes" id="UP001221757"/>
    </source>
</evidence>
<comment type="caution">
    <text evidence="2">The sequence shown here is derived from an EMBL/GenBank/DDBJ whole genome shotgun (WGS) entry which is preliminary data.</text>
</comment>
<accession>A0AAD7D900</accession>
<organism evidence="2 3">
    <name type="scientific">Mycena rosella</name>
    <name type="common">Pink bonnet</name>
    <name type="synonym">Agaricus rosellus</name>
    <dbReference type="NCBI Taxonomy" id="1033263"/>
    <lineage>
        <taxon>Eukaryota</taxon>
        <taxon>Fungi</taxon>
        <taxon>Dikarya</taxon>
        <taxon>Basidiomycota</taxon>
        <taxon>Agaricomycotina</taxon>
        <taxon>Agaricomycetes</taxon>
        <taxon>Agaricomycetidae</taxon>
        <taxon>Agaricales</taxon>
        <taxon>Marasmiineae</taxon>
        <taxon>Mycenaceae</taxon>
        <taxon>Mycena</taxon>
    </lineage>
</organism>
<keyword evidence="3" id="KW-1185">Reference proteome</keyword>
<dbReference type="Proteomes" id="UP001221757">
    <property type="component" value="Unassembled WGS sequence"/>
</dbReference>
<evidence type="ECO:0000256" key="1">
    <source>
        <dbReference type="SAM" id="Phobius"/>
    </source>
</evidence>
<dbReference type="EMBL" id="JARKIE010000100">
    <property type="protein sequence ID" value="KAJ7686036.1"/>
    <property type="molecule type" value="Genomic_DNA"/>
</dbReference>